<feature type="compositionally biased region" description="Polar residues" evidence="1">
    <location>
        <begin position="78"/>
        <end position="94"/>
    </location>
</feature>
<organism evidence="2 3">
    <name type="scientific">Coemansia asiatica</name>
    <dbReference type="NCBI Taxonomy" id="1052880"/>
    <lineage>
        <taxon>Eukaryota</taxon>
        <taxon>Fungi</taxon>
        <taxon>Fungi incertae sedis</taxon>
        <taxon>Zoopagomycota</taxon>
        <taxon>Kickxellomycotina</taxon>
        <taxon>Kickxellomycetes</taxon>
        <taxon>Kickxellales</taxon>
        <taxon>Kickxellaceae</taxon>
        <taxon>Coemansia</taxon>
    </lineage>
</organism>
<evidence type="ECO:0000313" key="3">
    <source>
        <dbReference type="Proteomes" id="UP001145021"/>
    </source>
</evidence>
<dbReference type="AlphaFoldDB" id="A0A9W7XR80"/>
<feature type="region of interest" description="Disordered" evidence="1">
    <location>
        <begin position="1"/>
        <end position="94"/>
    </location>
</feature>
<keyword evidence="3" id="KW-1185">Reference proteome</keyword>
<reference evidence="2" key="1">
    <citation type="submission" date="2022-07" db="EMBL/GenBank/DDBJ databases">
        <title>Phylogenomic reconstructions and comparative analyses of Kickxellomycotina fungi.</title>
        <authorList>
            <person name="Reynolds N.K."/>
            <person name="Stajich J.E."/>
            <person name="Barry K."/>
            <person name="Grigoriev I.V."/>
            <person name="Crous P."/>
            <person name="Smith M.E."/>
        </authorList>
    </citation>
    <scope>NUCLEOTIDE SEQUENCE</scope>
    <source>
        <strain evidence="2">NBRC 105413</strain>
    </source>
</reference>
<dbReference type="EMBL" id="JANBOH010000012">
    <property type="protein sequence ID" value="KAJ1648075.1"/>
    <property type="molecule type" value="Genomic_DNA"/>
</dbReference>
<accession>A0A9W7XR80</accession>
<sequence>MSSEKGHTGHQNRSERAREKAADTRNSDSASKTDGQSLDADSKGPGLVGRIVDSASKLTNSVARSATHGPTAFDPNLLSESKAGSQQGPHSSSLISHEWVAENRPGNQAALSGYAAGANKPSMVAGPSSTASAFRQAMQTSDIQHKTAISGSAINAHVVVDQAESHQVQLAQNMDGQGVVDFLSHPMPTSMSTVIPGQGATISPWHPARQTGPHAANTIETTDPIAYLQGTTYAADMELPDHQVPSSLQNTAASAVAVVEAEAGSGNAGSLHSSPSGLIKSWNEHGASILEEWELNEAWDRAWMNTAWQTARKPEKDSVKEEAKPELVVPSNRNLSNLLKPRI</sequence>
<name>A0A9W7XR80_9FUNG</name>
<feature type="compositionally biased region" description="Basic and acidic residues" evidence="1">
    <location>
        <begin position="1"/>
        <end position="26"/>
    </location>
</feature>
<protein>
    <submittedName>
        <fullName evidence="2">Uncharacterized protein</fullName>
    </submittedName>
</protein>
<proteinExistence type="predicted"/>
<feature type="compositionally biased region" description="Polar residues" evidence="1">
    <location>
        <begin position="27"/>
        <end position="36"/>
    </location>
</feature>
<gene>
    <name evidence="2" type="ORF">LPJ64_000611</name>
</gene>
<evidence type="ECO:0000256" key="1">
    <source>
        <dbReference type="SAM" id="MobiDB-lite"/>
    </source>
</evidence>
<evidence type="ECO:0000313" key="2">
    <source>
        <dbReference type="EMBL" id="KAJ1648075.1"/>
    </source>
</evidence>
<dbReference type="Proteomes" id="UP001145021">
    <property type="component" value="Unassembled WGS sequence"/>
</dbReference>
<comment type="caution">
    <text evidence="2">The sequence shown here is derived from an EMBL/GenBank/DDBJ whole genome shotgun (WGS) entry which is preliminary data.</text>
</comment>